<dbReference type="SMR" id="A0A0J6V9P6"/>
<gene>
    <name evidence="2" type="ORF">MCHLDSM_07283</name>
</gene>
<dbReference type="Gene3D" id="1.10.10.2910">
    <property type="match status" value="1"/>
</dbReference>
<evidence type="ECO:0000313" key="2">
    <source>
        <dbReference type="EMBL" id="KMO66939.1"/>
    </source>
</evidence>
<accession>A0A0J6V9P6</accession>
<keyword evidence="3" id="KW-1185">Reference proteome</keyword>
<dbReference type="STRING" id="37916.MCHLDSM_07283"/>
<name>A0A0J6V9P6_9MYCO</name>
<evidence type="ECO:0000313" key="3">
    <source>
        <dbReference type="Proteomes" id="UP000036513"/>
    </source>
</evidence>
<organism evidence="2 3">
    <name type="scientific">Mycolicibacterium chlorophenolicum</name>
    <dbReference type="NCBI Taxonomy" id="37916"/>
    <lineage>
        <taxon>Bacteria</taxon>
        <taxon>Bacillati</taxon>
        <taxon>Actinomycetota</taxon>
        <taxon>Actinomycetes</taxon>
        <taxon>Mycobacteriales</taxon>
        <taxon>Mycobacteriaceae</taxon>
        <taxon>Mycolicibacterium</taxon>
    </lineage>
</organism>
<comment type="caution">
    <text evidence="2">The sequence shown here is derived from an EMBL/GenBank/DDBJ whole genome shotgun (WGS) entry which is preliminary data.</text>
</comment>
<dbReference type="AlphaFoldDB" id="A0A0J6V9P6"/>
<reference evidence="2 3" key="1">
    <citation type="journal article" date="2015" name="Genome Biol. Evol.">
        <title>Characterization of Three Mycobacterium spp. with Potential Use in Bioremediation by Genome Sequencing and Comparative Genomics.</title>
        <authorList>
            <person name="Das S."/>
            <person name="Pettersson B.M."/>
            <person name="Behra P.R."/>
            <person name="Ramesh M."/>
            <person name="Dasgupta S."/>
            <person name="Bhattacharya A."/>
            <person name="Kirsebom L.A."/>
        </authorList>
    </citation>
    <scope>NUCLEOTIDE SEQUENCE [LARGE SCALE GENOMIC DNA]</scope>
    <source>
        <strain evidence="2 3">DSM 43826</strain>
    </source>
</reference>
<feature type="domain" description="IrrE N-terminal-like" evidence="1">
    <location>
        <begin position="70"/>
        <end position="167"/>
    </location>
</feature>
<dbReference type="PATRIC" id="fig|37916.4.peg.7304"/>
<sequence length="344" mass="37297">MPRTFDAVPAQVDAMVRVWEARGGSQDDLTRDAFAALESRDDLTVLRVPEFVPHDSQLGCSVAGGYRWDPPTLIVTQSMSWRRQQFTLLHELGHHIQKTDIALGTAIVEHREPEAFEDASCDAFAARMLLPDDLVDTHIHGSGPTVSTATGLFAASNASRAAICVRLVGRLRSAGVVAVLDGDGIVTFAAACGGLFPPARGSDQCSNPLVQAALRADRDGRVVTRDDAQIWYRDGHTSDLLYGQAAWAGDRLFLTMVSHGAPWLTFSPPRDSTADRAPDAWEECEHCHQEFVAEGVCGRCEHPRCPSGHCGCTANTEQTCTECFLCKHPSQFDTGSTVCRDCAS</sequence>
<dbReference type="Pfam" id="PF06114">
    <property type="entry name" value="Peptidase_M78"/>
    <property type="match status" value="1"/>
</dbReference>
<dbReference type="EMBL" id="JYNL01000071">
    <property type="protein sequence ID" value="KMO66939.1"/>
    <property type="molecule type" value="Genomic_DNA"/>
</dbReference>
<dbReference type="InterPro" id="IPR010359">
    <property type="entry name" value="IrrE_HExxH"/>
</dbReference>
<protein>
    <recommendedName>
        <fullName evidence="1">IrrE N-terminal-like domain-containing protein</fullName>
    </recommendedName>
</protein>
<proteinExistence type="predicted"/>
<dbReference type="Proteomes" id="UP000036513">
    <property type="component" value="Unassembled WGS sequence"/>
</dbReference>
<evidence type="ECO:0000259" key="1">
    <source>
        <dbReference type="Pfam" id="PF06114"/>
    </source>
</evidence>